<name>A0AA42BMB4_9ALTE</name>
<accession>A0AA42BMB4</accession>
<comment type="caution">
    <text evidence="1">The sequence shown here is derived from an EMBL/GenBank/DDBJ whole genome shotgun (WGS) entry which is preliminary data.</text>
</comment>
<evidence type="ECO:0000313" key="2">
    <source>
        <dbReference type="Proteomes" id="UP001165413"/>
    </source>
</evidence>
<sequence length="151" mass="16885">MSDEKFVDPRLQAKEQAFQKLHLASFDVVAHISAIQNLVQQANRDVSPENEDFIALVEKFSAIVTECNEPEANIAALIEHTQHLLDNEGVANAAKGQACAIALNTLHHWLILKDIPEDLLAVDEVSGTIKERFMMHLSMWHKTFYGDATAH</sequence>
<dbReference type="Proteomes" id="UP001165413">
    <property type="component" value="Unassembled WGS sequence"/>
</dbReference>
<reference evidence="1" key="1">
    <citation type="submission" date="2022-07" db="EMBL/GenBank/DDBJ databases">
        <title>Characterization of the Novel Bacterium Alteromonas immobilis LMIT006 and Alteromonas gregis LMIT007.</title>
        <authorList>
            <person name="Lin X."/>
        </authorList>
    </citation>
    <scope>NUCLEOTIDE SEQUENCE</scope>
    <source>
        <strain evidence="1">LMIT007</strain>
    </source>
</reference>
<proteinExistence type="predicted"/>
<dbReference type="AlphaFoldDB" id="A0AA42BMB4"/>
<protein>
    <submittedName>
        <fullName evidence="1">Uncharacterized protein</fullName>
    </submittedName>
</protein>
<keyword evidence="2" id="KW-1185">Reference proteome</keyword>
<gene>
    <name evidence="1" type="ORF">NLF92_11865</name>
</gene>
<evidence type="ECO:0000313" key="1">
    <source>
        <dbReference type="EMBL" id="MCP3429640.1"/>
    </source>
</evidence>
<organism evidence="1 2">
    <name type="scientific">Opacimonas viscosa</name>
    <dbReference type="NCBI Taxonomy" id="2961944"/>
    <lineage>
        <taxon>Bacteria</taxon>
        <taxon>Pseudomonadati</taxon>
        <taxon>Pseudomonadota</taxon>
        <taxon>Gammaproteobacteria</taxon>
        <taxon>Alteromonadales</taxon>
        <taxon>Alteromonadaceae</taxon>
        <taxon>Opacimonas</taxon>
    </lineage>
</organism>
<dbReference type="RefSeq" id="WP_254102240.1">
    <property type="nucleotide sequence ID" value="NZ_JANATA010000027.1"/>
</dbReference>
<dbReference type="EMBL" id="JANATA010000027">
    <property type="protein sequence ID" value="MCP3429640.1"/>
    <property type="molecule type" value="Genomic_DNA"/>
</dbReference>